<keyword evidence="2" id="KW-0677">Repeat</keyword>
<dbReference type="GO" id="GO:0000978">
    <property type="term" value="F:RNA polymerase II cis-regulatory region sequence-specific DNA binding"/>
    <property type="evidence" value="ECO:0007669"/>
    <property type="project" value="TreeGrafter"/>
</dbReference>
<evidence type="ECO:0000313" key="7">
    <source>
        <dbReference type="EMBL" id="OMJ92127.1"/>
    </source>
</evidence>
<keyword evidence="3 5" id="KW-0863">Zinc-finger</keyword>
<evidence type="ECO:0000256" key="5">
    <source>
        <dbReference type="PROSITE-ProRule" id="PRU00042"/>
    </source>
</evidence>
<dbReference type="OrthoDB" id="6077919at2759"/>
<dbReference type="SUPFAM" id="SSF57667">
    <property type="entry name" value="beta-beta-alpha zinc fingers"/>
    <property type="match status" value="1"/>
</dbReference>
<keyword evidence="4" id="KW-0862">Zinc</keyword>
<organism evidence="7 8">
    <name type="scientific">Stentor coeruleus</name>
    <dbReference type="NCBI Taxonomy" id="5963"/>
    <lineage>
        <taxon>Eukaryota</taxon>
        <taxon>Sar</taxon>
        <taxon>Alveolata</taxon>
        <taxon>Ciliophora</taxon>
        <taxon>Postciliodesmatophora</taxon>
        <taxon>Heterotrichea</taxon>
        <taxon>Heterotrichida</taxon>
        <taxon>Stentoridae</taxon>
        <taxon>Stentor</taxon>
    </lineage>
</organism>
<proteinExistence type="predicted"/>
<dbReference type="Proteomes" id="UP000187209">
    <property type="component" value="Unassembled WGS sequence"/>
</dbReference>
<feature type="domain" description="C2H2-type" evidence="6">
    <location>
        <begin position="50"/>
        <end position="79"/>
    </location>
</feature>
<dbReference type="EMBL" id="MPUH01000067">
    <property type="protein sequence ID" value="OMJ92127.1"/>
    <property type="molecule type" value="Genomic_DNA"/>
</dbReference>
<gene>
    <name evidence="7" type="ORF">SteCoe_5115</name>
</gene>
<keyword evidence="8" id="KW-1185">Reference proteome</keyword>
<dbReference type="GO" id="GO:0005667">
    <property type="term" value="C:transcription regulator complex"/>
    <property type="evidence" value="ECO:0007669"/>
    <property type="project" value="TreeGrafter"/>
</dbReference>
<evidence type="ECO:0000256" key="1">
    <source>
        <dbReference type="ARBA" id="ARBA00022723"/>
    </source>
</evidence>
<dbReference type="FunFam" id="3.30.160.60:FF:000557">
    <property type="entry name" value="zinc finger and SCAN domain-containing protein 29"/>
    <property type="match status" value="1"/>
</dbReference>
<dbReference type="GO" id="GO:0000981">
    <property type="term" value="F:DNA-binding transcription factor activity, RNA polymerase II-specific"/>
    <property type="evidence" value="ECO:0007669"/>
    <property type="project" value="TreeGrafter"/>
</dbReference>
<dbReference type="AlphaFoldDB" id="A0A1R2CSY9"/>
<evidence type="ECO:0000259" key="6">
    <source>
        <dbReference type="PROSITE" id="PS50157"/>
    </source>
</evidence>
<feature type="domain" description="C2H2-type" evidence="6">
    <location>
        <begin position="22"/>
        <end position="49"/>
    </location>
</feature>
<dbReference type="InterPro" id="IPR013087">
    <property type="entry name" value="Znf_C2H2_type"/>
</dbReference>
<dbReference type="GO" id="GO:0031519">
    <property type="term" value="C:PcG protein complex"/>
    <property type="evidence" value="ECO:0007669"/>
    <property type="project" value="TreeGrafter"/>
</dbReference>
<evidence type="ECO:0000256" key="4">
    <source>
        <dbReference type="ARBA" id="ARBA00022833"/>
    </source>
</evidence>
<name>A0A1R2CSY9_9CILI</name>
<dbReference type="PROSITE" id="PS50157">
    <property type="entry name" value="ZINC_FINGER_C2H2_2"/>
    <property type="match status" value="2"/>
</dbReference>
<dbReference type="Gene3D" id="3.30.160.60">
    <property type="entry name" value="Classic Zinc Finger"/>
    <property type="match status" value="2"/>
</dbReference>
<evidence type="ECO:0000256" key="2">
    <source>
        <dbReference type="ARBA" id="ARBA00022737"/>
    </source>
</evidence>
<dbReference type="InterPro" id="IPR036236">
    <property type="entry name" value="Znf_C2H2_sf"/>
</dbReference>
<reference evidence="7 8" key="1">
    <citation type="submission" date="2016-11" db="EMBL/GenBank/DDBJ databases">
        <title>The macronuclear genome of Stentor coeruleus: a giant cell with tiny introns.</title>
        <authorList>
            <person name="Slabodnick M."/>
            <person name="Ruby J.G."/>
            <person name="Reiff S.B."/>
            <person name="Swart E.C."/>
            <person name="Gosai S."/>
            <person name="Prabakaran S."/>
            <person name="Witkowska E."/>
            <person name="Larue G.E."/>
            <person name="Fisher S."/>
            <person name="Freeman R.M."/>
            <person name="Gunawardena J."/>
            <person name="Chu W."/>
            <person name="Stover N.A."/>
            <person name="Gregory B.D."/>
            <person name="Nowacki M."/>
            <person name="Derisi J."/>
            <person name="Roy S.W."/>
            <person name="Marshall W.F."/>
            <person name="Sood P."/>
        </authorList>
    </citation>
    <scope>NUCLEOTIDE SEQUENCE [LARGE SCALE GENOMIC DNA]</scope>
    <source>
        <strain evidence="7">WM001</strain>
    </source>
</reference>
<keyword evidence="1" id="KW-0479">Metal-binding</keyword>
<evidence type="ECO:0000256" key="3">
    <source>
        <dbReference type="ARBA" id="ARBA00022771"/>
    </source>
</evidence>
<evidence type="ECO:0000313" key="8">
    <source>
        <dbReference type="Proteomes" id="UP000187209"/>
    </source>
</evidence>
<dbReference type="Pfam" id="PF00096">
    <property type="entry name" value="zf-C2H2"/>
    <property type="match status" value="2"/>
</dbReference>
<dbReference type="PANTHER" id="PTHR14003">
    <property type="entry name" value="TRANSCRIPTIONAL REPRESSOR PROTEIN YY"/>
    <property type="match status" value="1"/>
</dbReference>
<dbReference type="SMART" id="SM00355">
    <property type="entry name" value="ZnF_C2H2"/>
    <property type="match status" value="2"/>
</dbReference>
<protein>
    <recommendedName>
        <fullName evidence="6">C2H2-type domain-containing protein</fullName>
    </recommendedName>
</protein>
<accession>A0A1R2CSY9</accession>
<sequence length="134" mass="15584">MEDITQNSLHSIQDNEIPKDKYKCKYCFRILSSRQNLREHAYIHTGEKPYICTEPGCGQTFRQGSLLSIHRKIHTEVKKSKIFSLNSDRKCSFPKLTQMIETSKIQTSIDTSDVPDIKGMLTESEFCFIKKYID</sequence>
<comment type="caution">
    <text evidence="7">The sequence shown here is derived from an EMBL/GenBank/DDBJ whole genome shotgun (WGS) entry which is preliminary data.</text>
</comment>
<dbReference type="PROSITE" id="PS00028">
    <property type="entry name" value="ZINC_FINGER_C2H2_1"/>
    <property type="match status" value="2"/>
</dbReference>
<dbReference type="PANTHER" id="PTHR14003:SF19">
    <property type="entry name" value="YY2 TRANSCRIPTION FACTOR"/>
    <property type="match status" value="1"/>
</dbReference>
<dbReference type="GO" id="GO:0000785">
    <property type="term" value="C:chromatin"/>
    <property type="evidence" value="ECO:0007669"/>
    <property type="project" value="TreeGrafter"/>
</dbReference>
<dbReference type="GO" id="GO:0008270">
    <property type="term" value="F:zinc ion binding"/>
    <property type="evidence" value="ECO:0007669"/>
    <property type="project" value="UniProtKB-KW"/>
</dbReference>